<organism evidence="1 2">
    <name type="scientific">Ciceribacter naphthalenivorans</name>
    <dbReference type="NCBI Taxonomy" id="1118451"/>
    <lineage>
        <taxon>Bacteria</taxon>
        <taxon>Pseudomonadati</taxon>
        <taxon>Pseudomonadota</taxon>
        <taxon>Alphaproteobacteria</taxon>
        <taxon>Hyphomicrobiales</taxon>
        <taxon>Rhizobiaceae</taxon>
        <taxon>Ciceribacter</taxon>
    </lineage>
</organism>
<dbReference type="RefSeq" id="WP_235916444.1">
    <property type="nucleotide sequence ID" value="NZ_BJZP01000004.1"/>
</dbReference>
<sequence length="160" mass="17269">MIEAGGASFIEGRVMILIATRNDAHRPMIGRSTGARFDAESGQISLLVSASQWPDAVTHARPGTPISATFVKPDNYKAYQIKGPITDARAADAIEQARGRQYVADMLSEMGALGVSRLQLSSTLSDRDLVRITFIPRDLFIQTPGPEAGRRLGEAEADAR</sequence>
<keyword evidence="2" id="KW-1185">Reference proteome</keyword>
<accession>A0A512HFN0</accession>
<dbReference type="AlphaFoldDB" id="A0A512HFN0"/>
<comment type="caution">
    <text evidence="1">The sequence shown here is derived from an EMBL/GenBank/DDBJ whole genome shotgun (WGS) entry which is preliminary data.</text>
</comment>
<dbReference type="Proteomes" id="UP000321717">
    <property type="component" value="Unassembled WGS sequence"/>
</dbReference>
<proteinExistence type="predicted"/>
<dbReference type="EMBL" id="BJZP01000004">
    <property type="protein sequence ID" value="GEO84263.1"/>
    <property type="molecule type" value="Genomic_DNA"/>
</dbReference>
<protein>
    <submittedName>
        <fullName evidence="1">Uncharacterized protein</fullName>
    </submittedName>
</protein>
<evidence type="ECO:0000313" key="2">
    <source>
        <dbReference type="Proteomes" id="UP000321717"/>
    </source>
</evidence>
<reference evidence="1 2" key="1">
    <citation type="submission" date="2019-07" db="EMBL/GenBank/DDBJ databases">
        <title>Whole genome shotgun sequence of Rhizobium naphthalenivorans NBRC 107585.</title>
        <authorList>
            <person name="Hosoyama A."/>
            <person name="Uohara A."/>
            <person name="Ohji S."/>
            <person name="Ichikawa N."/>
        </authorList>
    </citation>
    <scope>NUCLEOTIDE SEQUENCE [LARGE SCALE GENOMIC DNA]</scope>
    <source>
        <strain evidence="1 2">NBRC 107585</strain>
    </source>
</reference>
<name>A0A512HFN0_9HYPH</name>
<evidence type="ECO:0000313" key="1">
    <source>
        <dbReference type="EMBL" id="GEO84263.1"/>
    </source>
</evidence>
<gene>
    <name evidence="1" type="ORF">RNA01_11950</name>
</gene>